<dbReference type="InterPro" id="IPR038765">
    <property type="entry name" value="Papain-like_cys_pep_sf"/>
</dbReference>
<keyword evidence="2" id="KW-0645">Protease</keyword>
<evidence type="ECO:0000259" key="1">
    <source>
        <dbReference type="SMART" id="SM00645"/>
    </source>
</evidence>
<dbReference type="SMART" id="SM00645">
    <property type="entry name" value="Pept_C1"/>
    <property type="match status" value="1"/>
</dbReference>
<dbReference type="PROSITE" id="PS00639">
    <property type="entry name" value="THIOL_PROTEASE_HIS"/>
    <property type="match status" value="1"/>
</dbReference>
<evidence type="ECO:0000313" key="2">
    <source>
        <dbReference type="EMBL" id="SFJ32676.1"/>
    </source>
</evidence>
<keyword evidence="2" id="KW-0378">Hydrolase</keyword>
<organism evidence="2 3">
    <name type="scientific">Desulfomicrobium apsheronum</name>
    <dbReference type="NCBI Taxonomy" id="52560"/>
    <lineage>
        <taxon>Bacteria</taxon>
        <taxon>Pseudomonadati</taxon>
        <taxon>Thermodesulfobacteriota</taxon>
        <taxon>Desulfovibrionia</taxon>
        <taxon>Desulfovibrionales</taxon>
        <taxon>Desulfomicrobiaceae</taxon>
        <taxon>Desulfomicrobium</taxon>
    </lineage>
</organism>
<dbReference type="STRING" id="52560.SAMN04488082_102315"/>
<dbReference type="OrthoDB" id="5318987at2"/>
<proteinExistence type="predicted"/>
<keyword evidence="3" id="KW-1185">Reference proteome</keyword>
<protein>
    <submittedName>
        <fullName evidence="2">Papain family cysteine protease</fullName>
    </submittedName>
</protein>
<dbReference type="Pfam" id="PF00112">
    <property type="entry name" value="Peptidase_C1"/>
    <property type="match status" value="1"/>
</dbReference>
<dbReference type="CDD" id="cd02619">
    <property type="entry name" value="Peptidase_C1"/>
    <property type="match status" value="1"/>
</dbReference>
<sequence>MIDFTTRILNCIPSRNTESDWTFEDAEDAALLDMAPTVPTAKDLREDWWEVDDQGETGSCVGWATANSVLRWHYVKSGLLPAFERLSARYVWMASKETDMYTSYPTTFIENAGSSIKVALDIARKFGVVPESVLPFRHGSLYSGRPNSFYALAARFKISGYFSLGVDLARWREWLAFNGPILTRLDVDDTWYGASASSGVLESYKKESARGGHAVAVVGYDSDGFIVRNSWGEKWGDAGFAHARDAYAVAAFTEAYGVVM</sequence>
<dbReference type="SUPFAM" id="SSF54001">
    <property type="entry name" value="Cysteine proteinases"/>
    <property type="match status" value="1"/>
</dbReference>
<dbReference type="InterPro" id="IPR025660">
    <property type="entry name" value="Pept_his_AS"/>
</dbReference>
<dbReference type="EMBL" id="FORX01000002">
    <property type="protein sequence ID" value="SFJ32676.1"/>
    <property type="molecule type" value="Genomic_DNA"/>
</dbReference>
<dbReference type="GO" id="GO:0006508">
    <property type="term" value="P:proteolysis"/>
    <property type="evidence" value="ECO:0007669"/>
    <property type="project" value="UniProtKB-KW"/>
</dbReference>
<name>A0A1I3QHL4_9BACT</name>
<dbReference type="GO" id="GO:0008234">
    <property type="term" value="F:cysteine-type peptidase activity"/>
    <property type="evidence" value="ECO:0007669"/>
    <property type="project" value="InterPro"/>
</dbReference>
<dbReference type="RefSeq" id="WP_092372769.1">
    <property type="nucleotide sequence ID" value="NZ_FORX01000002.1"/>
</dbReference>
<dbReference type="InterPro" id="IPR000668">
    <property type="entry name" value="Peptidase_C1A_C"/>
</dbReference>
<gene>
    <name evidence="2" type="ORF">SAMN04488082_102315</name>
</gene>
<dbReference type="AlphaFoldDB" id="A0A1I3QHL4"/>
<dbReference type="Proteomes" id="UP000198635">
    <property type="component" value="Unassembled WGS sequence"/>
</dbReference>
<dbReference type="Gene3D" id="3.90.70.10">
    <property type="entry name" value="Cysteine proteinases"/>
    <property type="match status" value="1"/>
</dbReference>
<accession>A0A1I3QHL4</accession>
<feature type="domain" description="Peptidase C1A papain C-terminal" evidence="1">
    <location>
        <begin position="38"/>
        <end position="252"/>
    </location>
</feature>
<evidence type="ECO:0000313" key="3">
    <source>
        <dbReference type="Proteomes" id="UP000198635"/>
    </source>
</evidence>
<reference evidence="3" key="1">
    <citation type="submission" date="2016-10" db="EMBL/GenBank/DDBJ databases">
        <authorList>
            <person name="Varghese N."/>
            <person name="Submissions S."/>
        </authorList>
    </citation>
    <scope>NUCLEOTIDE SEQUENCE [LARGE SCALE GENOMIC DNA]</scope>
    <source>
        <strain evidence="3">DSM 5918</strain>
    </source>
</reference>